<dbReference type="PANTHER" id="PTHR43877:SF2">
    <property type="entry name" value="AMINOALKYLPHOSPHONATE N-ACETYLTRANSFERASE-RELATED"/>
    <property type="match status" value="1"/>
</dbReference>
<dbReference type="Pfam" id="PF00583">
    <property type="entry name" value="Acetyltransf_1"/>
    <property type="match status" value="1"/>
</dbReference>
<gene>
    <name evidence="5" type="ORF">ESP62_014750</name>
</gene>
<dbReference type="CDD" id="cd04301">
    <property type="entry name" value="NAT_SF"/>
    <property type="match status" value="1"/>
</dbReference>
<dbReference type="AlphaFoldDB" id="A0A641AM65"/>
<evidence type="ECO:0000256" key="2">
    <source>
        <dbReference type="ARBA" id="ARBA00023315"/>
    </source>
</evidence>
<evidence type="ECO:0000256" key="3">
    <source>
        <dbReference type="SAM" id="MobiDB-lite"/>
    </source>
</evidence>
<evidence type="ECO:0000313" key="6">
    <source>
        <dbReference type="Proteomes" id="UP001515100"/>
    </source>
</evidence>
<dbReference type="InterPro" id="IPR000182">
    <property type="entry name" value="GNAT_dom"/>
</dbReference>
<protein>
    <submittedName>
        <fullName evidence="5">GNAT family N-acetyltransferase</fullName>
    </submittedName>
</protein>
<dbReference type="Gene3D" id="3.40.630.30">
    <property type="match status" value="1"/>
</dbReference>
<dbReference type="InterPro" id="IPR016181">
    <property type="entry name" value="Acyl_CoA_acyltransferase"/>
</dbReference>
<dbReference type="GO" id="GO:0016747">
    <property type="term" value="F:acyltransferase activity, transferring groups other than amino-acyl groups"/>
    <property type="evidence" value="ECO:0007669"/>
    <property type="project" value="InterPro"/>
</dbReference>
<feature type="region of interest" description="Disordered" evidence="3">
    <location>
        <begin position="1"/>
        <end position="21"/>
    </location>
</feature>
<evidence type="ECO:0000256" key="1">
    <source>
        <dbReference type="ARBA" id="ARBA00022679"/>
    </source>
</evidence>
<name>A0A641AM65_9ACTN</name>
<evidence type="ECO:0000313" key="5">
    <source>
        <dbReference type="EMBL" id="KAA1374954.1"/>
    </source>
</evidence>
<proteinExistence type="predicted"/>
<accession>A0A641AM65</accession>
<dbReference type="EMBL" id="SDPP02000004">
    <property type="protein sequence ID" value="KAA1374954.1"/>
    <property type="molecule type" value="Genomic_DNA"/>
</dbReference>
<dbReference type="InterPro" id="IPR050832">
    <property type="entry name" value="Bact_Acetyltransf"/>
</dbReference>
<organism evidence="5 6">
    <name type="scientific">Aeromicrobium fastidiosum</name>
    <dbReference type="NCBI Taxonomy" id="52699"/>
    <lineage>
        <taxon>Bacteria</taxon>
        <taxon>Bacillati</taxon>
        <taxon>Actinomycetota</taxon>
        <taxon>Actinomycetes</taxon>
        <taxon>Propionibacteriales</taxon>
        <taxon>Nocardioidaceae</taxon>
        <taxon>Aeromicrobium</taxon>
    </lineage>
</organism>
<keyword evidence="1" id="KW-0808">Transferase</keyword>
<evidence type="ECO:0000259" key="4">
    <source>
        <dbReference type="PROSITE" id="PS51186"/>
    </source>
</evidence>
<keyword evidence="6" id="KW-1185">Reference proteome</keyword>
<dbReference type="Proteomes" id="UP001515100">
    <property type="component" value="Unassembled WGS sequence"/>
</dbReference>
<sequence>MVAEVQGVYGGQRDRGTSGMPTGVDASSVIVTLVAYAGDQPVAHALLRRLRDDVEIKRMFVDPAARGTGAAHVLMDALEAEARAVGATRIVLHTGDRQLAAVRTYERHGYTPIPVYEPYVGMPASLCFEKIL</sequence>
<dbReference type="PANTHER" id="PTHR43877">
    <property type="entry name" value="AMINOALKYLPHOSPHONATE N-ACETYLTRANSFERASE-RELATED-RELATED"/>
    <property type="match status" value="1"/>
</dbReference>
<feature type="domain" description="N-acetyltransferase" evidence="4">
    <location>
        <begin position="1"/>
        <end position="132"/>
    </location>
</feature>
<keyword evidence="2" id="KW-0012">Acyltransferase</keyword>
<reference evidence="5" key="1">
    <citation type="submission" date="2019-09" db="EMBL/GenBank/DDBJ databases">
        <authorList>
            <person name="Li J."/>
        </authorList>
    </citation>
    <scope>NUCLEOTIDE SEQUENCE [LARGE SCALE GENOMIC DNA]</scope>
    <source>
        <strain evidence="5">NRBC 14897</strain>
    </source>
</reference>
<dbReference type="OrthoDB" id="70840at2"/>
<comment type="caution">
    <text evidence="5">The sequence shown here is derived from an EMBL/GenBank/DDBJ whole genome shotgun (WGS) entry which is preliminary data.</text>
</comment>
<dbReference type="SUPFAM" id="SSF55729">
    <property type="entry name" value="Acyl-CoA N-acyltransferases (Nat)"/>
    <property type="match status" value="1"/>
</dbReference>
<dbReference type="PROSITE" id="PS51186">
    <property type="entry name" value="GNAT"/>
    <property type="match status" value="1"/>
</dbReference>